<feature type="compositionally biased region" description="Basic and acidic residues" evidence="1">
    <location>
        <begin position="576"/>
        <end position="591"/>
    </location>
</feature>
<feature type="compositionally biased region" description="Polar residues" evidence="1">
    <location>
        <begin position="264"/>
        <end position="280"/>
    </location>
</feature>
<feature type="compositionally biased region" description="Polar residues" evidence="1">
    <location>
        <begin position="829"/>
        <end position="845"/>
    </location>
</feature>
<feature type="region of interest" description="Disordered" evidence="1">
    <location>
        <begin position="496"/>
        <end position="604"/>
    </location>
</feature>
<feature type="compositionally biased region" description="Polar residues" evidence="1">
    <location>
        <begin position="549"/>
        <end position="559"/>
    </location>
</feature>
<feature type="compositionally biased region" description="Pro residues" evidence="1">
    <location>
        <begin position="801"/>
        <end position="828"/>
    </location>
</feature>
<organism evidence="2">
    <name type="scientific">Cyprideis torosa</name>
    <dbReference type="NCBI Taxonomy" id="163714"/>
    <lineage>
        <taxon>Eukaryota</taxon>
        <taxon>Metazoa</taxon>
        <taxon>Ecdysozoa</taxon>
        <taxon>Arthropoda</taxon>
        <taxon>Crustacea</taxon>
        <taxon>Oligostraca</taxon>
        <taxon>Ostracoda</taxon>
        <taxon>Podocopa</taxon>
        <taxon>Podocopida</taxon>
        <taxon>Cytherocopina</taxon>
        <taxon>Cytheroidea</taxon>
        <taxon>Cytherideidae</taxon>
        <taxon>Cyprideis</taxon>
    </lineage>
</organism>
<feature type="region of interest" description="Disordered" evidence="1">
    <location>
        <begin position="242"/>
        <end position="280"/>
    </location>
</feature>
<feature type="compositionally biased region" description="Basic and acidic residues" evidence="1">
    <location>
        <begin position="527"/>
        <end position="548"/>
    </location>
</feature>
<feature type="compositionally biased region" description="Basic and acidic residues" evidence="1">
    <location>
        <begin position="943"/>
        <end position="954"/>
    </location>
</feature>
<protein>
    <submittedName>
        <fullName evidence="2">Uncharacterized protein</fullName>
    </submittedName>
</protein>
<accession>A0A7R8WI16</accession>
<feature type="region of interest" description="Disordered" evidence="1">
    <location>
        <begin position="619"/>
        <end position="720"/>
    </location>
</feature>
<evidence type="ECO:0000256" key="1">
    <source>
        <dbReference type="SAM" id="MobiDB-lite"/>
    </source>
</evidence>
<dbReference type="AlphaFoldDB" id="A0A7R8WI16"/>
<evidence type="ECO:0000313" key="2">
    <source>
        <dbReference type="EMBL" id="CAD7229320.1"/>
    </source>
</evidence>
<feature type="compositionally biased region" description="Polar residues" evidence="1">
    <location>
        <begin position="642"/>
        <end position="651"/>
    </location>
</feature>
<feature type="region of interest" description="Disordered" evidence="1">
    <location>
        <begin position="911"/>
        <end position="954"/>
    </location>
</feature>
<feature type="compositionally biased region" description="Basic and acidic residues" evidence="1">
    <location>
        <begin position="431"/>
        <end position="446"/>
    </location>
</feature>
<gene>
    <name evidence="2" type="ORF">CTOB1V02_LOCUS7192</name>
</gene>
<name>A0A7R8WI16_9CRUS</name>
<feature type="compositionally biased region" description="Polar residues" evidence="1">
    <location>
        <begin position="501"/>
        <end position="512"/>
    </location>
</feature>
<feature type="compositionally biased region" description="Basic and acidic residues" evidence="1">
    <location>
        <begin position="374"/>
        <end position="388"/>
    </location>
</feature>
<dbReference type="EMBL" id="OB661999">
    <property type="protein sequence ID" value="CAD7229320.1"/>
    <property type="molecule type" value="Genomic_DNA"/>
</dbReference>
<sequence length="954" mass="104321">MATLWGVFCKHLRQIKPRIPTPRYFRLDPIQAPTNIQSIFQCSCNEYMYQRCAGLMPLSFYPNPQRFTIRRTYFSQFPRYVTPPRIYYPPSYRTYRRSRSGYNVGFSKYLALAFLPFQMDDQKISDQTEDKPELKDAYNAISEIIDMMLDEAAENANLRKALVHWLDNEDAEDTNSNAEELSAFKEKYRVRVFDILSNTKFSPADLNKIQEFIKTTLVKPNEREAESVSNTFEDQEPLAYTQQVSEETAVPIEDSKLPLKTYPTAGSPNQNPALLPNKQNTALSNQNSIPLVLAVQGGSGPVLYPVGSVPRDLVQQTLPKPAPQQGPTEKRNHVAQTDLKEGQESRVGAPKETQKDIRAGAGESVIANAATTPSHEKKESKEQREKTEASSASSESTPDSVTPPTTEPPDAEGSQQNSPNEIVISVVQGSKQEEKEDKTMQAKEQRPSSGNTPAVEAYVAKTSTDSAPSNVAAKENPPAAGKIVAEELLKKLLEGAMSAGAQVNPSEAPSSSTKEESDTGDGQQDSEQTHRGGSEKDDTTDHQKRTPSDTEVVQLPSSEEPTKPALPDQEPTQSSSKDEPSNVRGDSRDLIPEPLSRGHPMTLVPMEVRISGGADVSSVINHTEALHPPILPDTNVPRPQDNRSPSVQNVGNDEPGTPLIQEHKDNPIQATTPPVKQPDSSFAATPPARQQMIRTNPPLLVHKPRQEFLTPSATECPVPFPVRQIQKPVRNHYDPSEDYGAPIVVTEHSFEGTGKSGSSSVVVILAGDNASSTKKDPKQIQDAEIQQVSQASPPQVSQPQAPAPKVPQTPPPQVPQAPPPQGPKPPPQERTSAGNDTAPHGQTGSDPKEEQPLKPQPVAHRPEDPEKTKEVMSHLVTDAESDAKEKINEAVFAATKAVLIKNLAALAYEEAAKEKAAETGLKQQNEHKQKMAAPTTVQQTPSKRKESPRPGKTP</sequence>
<feature type="compositionally biased region" description="Low complexity" evidence="1">
    <location>
        <begin position="786"/>
        <end position="800"/>
    </location>
</feature>
<feature type="compositionally biased region" description="Basic and acidic residues" evidence="1">
    <location>
        <begin position="328"/>
        <end position="344"/>
    </location>
</feature>
<feature type="compositionally biased region" description="Basic and acidic residues" evidence="1">
    <location>
        <begin position="860"/>
        <end position="872"/>
    </location>
</feature>
<feature type="region of interest" description="Disordered" evidence="1">
    <location>
        <begin position="770"/>
        <end position="877"/>
    </location>
</feature>
<feature type="region of interest" description="Disordered" evidence="1">
    <location>
        <begin position="317"/>
        <end position="479"/>
    </location>
</feature>
<reference evidence="2" key="1">
    <citation type="submission" date="2020-11" db="EMBL/GenBank/DDBJ databases">
        <authorList>
            <person name="Tran Van P."/>
        </authorList>
    </citation>
    <scope>NUCLEOTIDE SEQUENCE</scope>
</reference>
<proteinExistence type="predicted"/>
<feature type="compositionally biased region" description="Polar residues" evidence="1">
    <location>
        <begin position="668"/>
        <end position="683"/>
    </location>
</feature>